<evidence type="ECO:0000313" key="2">
    <source>
        <dbReference type="EMBL" id="MDR7279259.1"/>
    </source>
</evidence>
<evidence type="ECO:0000256" key="1">
    <source>
        <dbReference type="SAM" id="Phobius"/>
    </source>
</evidence>
<dbReference type="RefSeq" id="WP_310372700.1">
    <property type="nucleotide sequence ID" value="NZ_JAVDYB010000001.1"/>
</dbReference>
<name>A0AAE3YSU5_9ACTN</name>
<feature type="transmembrane region" description="Helical" evidence="1">
    <location>
        <begin position="97"/>
        <end position="117"/>
    </location>
</feature>
<comment type="caution">
    <text evidence="2">The sequence shown here is derived from an EMBL/GenBank/DDBJ whole genome shotgun (WGS) entry which is preliminary data.</text>
</comment>
<keyword evidence="1" id="KW-1133">Transmembrane helix</keyword>
<dbReference type="Proteomes" id="UP001183643">
    <property type="component" value="Unassembled WGS sequence"/>
</dbReference>
<gene>
    <name evidence="2" type="ORF">J2S41_006037</name>
</gene>
<keyword evidence="1" id="KW-0472">Membrane</keyword>
<protein>
    <recommendedName>
        <fullName evidence="4">Transmembrane protein</fullName>
    </recommendedName>
</protein>
<dbReference type="AlphaFoldDB" id="A0AAE3YSU5"/>
<proteinExistence type="predicted"/>
<keyword evidence="3" id="KW-1185">Reference proteome</keyword>
<organism evidence="2 3">
    <name type="scientific">Catenuloplanes atrovinosus</name>
    <dbReference type="NCBI Taxonomy" id="137266"/>
    <lineage>
        <taxon>Bacteria</taxon>
        <taxon>Bacillati</taxon>
        <taxon>Actinomycetota</taxon>
        <taxon>Actinomycetes</taxon>
        <taxon>Micromonosporales</taxon>
        <taxon>Micromonosporaceae</taxon>
        <taxon>Catenuloplanes</taxon>
    </lineage>
</organism>
<dbReference type="EMBL" id="JAVDYB010000001">
    <property type="protein sequence ID" value="MDR7279259.1"/>
    <property type="molecule type" value="Genomic_DNA"/>
</dbReference>
<keyword evidence="1" id="KW-0812">Transmembrane</keyword>
<evidence type="ECO:0008006" key="4">
    <source>
        <dbReference type="Google" id="ProtNLM"/>
    </source>
</evidence>
<accession>A0AAE3YSU5</accession>
<sequence length="161" mass="17475">MGHPRDNDTTSTDIDYLMRKGAEAAQPRLPGWYLLLTCALAMAFGAAYDMPFRAEQGGWFIRTAVVGTAAIAWFAAGRVAWNRARPRSAAYSRALKVGFFAGLALLYVAASLLGIGLQRAGSPMPFTLAGLAFGVVFVLAIRLTAAHISARYYERVRTGQW</sequence>
<evidence type="ECO:0000313" key="3">
    <source>
        <dbReference type="Proteomes" id="UP001183643"/>
    </source>
</evidence>
<reference evidence="2" key="1">
    <citation type="submission" date="2023-07" db="EMBL/GenBank/DDBJ databases">
        <title>Sequencing the genomes of 1000 actinobacteria strains.</title>
        <authorList>
            <person name="Klenk H.-P."/>
        </authorList>
    </citation>
    <scope>NUCLEOTIDE SEQUENCE</scope>
    <source>
        <strain evidence="2">DSM 44707</strain>
    </source>
</reference>
<feature type="transmembrane region" description="Helical" evidence="1">
    <location>
        <begin position="59"/>
        <end position="76"/>
    </location>
</feature>
<feature type="transmembrane region" description="Helical" evidence="1">
    <location>
        <begin position="29"/>
        <end position="47"/>
    </location>
</feature>
<feature type="transmembrane region" description="Helical" evidence="1">
    <location>
        <begin position="123"/>
        <end position="145"/>
    </location>
</feature>